<feature type="region of interest" description="Disordered" evidence="6">
    <location>
        <begin position="1"/>
        <end position="34"/>
    </location>
</feature>
<feature type="transmembrane region" description="Helical" evidence="7">
    <location>
        <begin position="174"/>
        <end position="192"/>
    </location>
</feature>
<evidence type="ECO:0000256" key="1">
    <source>
        <dbReference type="ARBA" id="ARBA00004141"/>
    </source>
</evidence>
<dbReference type="PANTHER" id="PTHR45649:SF4">
    <property type="entry name" value="TRANSPORTER, PUTATIVE (EUROFUNG)-RELATED"/>
    <property type="match status" value="1"/>
</dbReference>
<dbReference type="PANTHER" id="PTHR45649">
    <property type="entry name" value="AMINO-ACID PERMEASE BAT1"/>
    <property type="match status" value="1"/>
</dbReference>
<sequence length="521" mass="57498">MSPKADENKELSGSDIDLPTTTSTTHGYTENDRRDMHRMGKKQELMRNFRLISTIGFTTCVMGTWEILLTANTQGLIAGGMAGLFWSLCWCYVGQTLIVLSLAEMASMAPTAGGQYHWVSEFAPRKYQKWMSYTSGWLATLSWQSIIAVDCYIVGGIIQGLIVVANPNYVPERWQATLLIIASAIGIGLFNIYGAKHLPLAEGIFATFHVFAFFPVIAVLWAMAPKQSARAVFVEFTDNGAGWPTTTWAVLVGQVSAMFTVIGSDSVAHISEEIEDAGVIVPRGMMWAFLLNIPLTFGLLLTYLFCIGDVTEALSSTTGYPFIYVFSNATQSRGGTIALVVIILLLLIMITISSLASSSRQIWAFSRDRGLPFSSWLSHVHPSLQIPANSIMFTCLYTILLSLINIGSSVAFNAVLSLSSSALMGTYLISIGSVTYKRLTNQPLPNARWSLGRYGLFVNCAACFYAVWAFFWSFWPNSYQPTVQTFNWSSVLFSGVMIIAALVYAFWARKVYEGPVAKVRW</sequence>
<dbReference type="PIRSF" id="PIRSF006060">
    <property type="entry name" value="AA_transporter"/>
    <property type="match status" value="1"/>
</dbReference>
<feature type="compositionally biased region" description="Basic and acidic residues" evidence="6">
    <location>
        <begin position="1"/>
        <end position="12"/>
    </location>
</feature>
<dbReference type="OrthoDB" id="3257095at2759"/>
<dbReference type="Gene3D" id="1.20.1740.10">
    <property type="entry name" value="Amino acid/polyamine transporter I"/>
    <property type="match status" value="1"/>
</dbReference>
<gene>
    <name evidence="8" type="ORF">AOQ84DRAFT_295051</name>
</gene>
<evidence type="ECO:0000256" key="4">
    <source>
        <dbReference type="ARBA" id="ARBA00022989"/>
    </source>
</evidence>
<keyword evidence="2" id="KW-0813">Transport</keyword>
<name>A0A8E2JRZ9_9PEZI</name>
<proteinExistence type="predicted"/>
<reference evidence="8 9" key="1">
    <citation type="journal article" date="2016" name="Nat. Commun.">
        <title>Ectomycorrhizal ecology is imprinted in the genome of the dominant symbiotic fungus Cenococcum geophilum.</title>
        <authorList>
            <consortium name="DOE Joint Genome Institute"/>
            <person name="Peter M."/>
            <person name="Kohler A."/>
            <person name="Ohm R.A."/>
            <person name="Kuo A."/>
            <person name="Krutzmann J."/>
            <person name="Morin E."/>
            <person name="Arend M."/>
            <person name="Barry K.W."/>
            <person name="Binder M."/>
            <person name="Choi C."/>
            <person name="Clum A."/>
            <person name="Copeland A."/>
            <person name="Grisel N."/>
            <person name="Haridas S."/>
            <person name="Kipfer T."/>
            <person name="LaButti K."/>
            <person name="Lindquist E."/>
            <person name="Lipzen A."/>
            <person name="Maire R."/>
            <person name="Meier B."/>
            <person name="Mihaltcheva S."/>
            <person name="Molinier V."/>
            <person name="Murat C."/>
            <person name="Poggeler S."/>
            <person name="Quandt C.A."/>
            <person name="Sperisen C."/>
            <person name="Tritt A."/>
            <person name="Tisserant E."/>
            <person name="Crous P.W."/>
            <person name="Henrissat B."/>
            <person name="Nehls U."/>
            <person name="Egli S."/>
            <person name="Spatafora J.W."/>
            <person name="Grigoriev I.V."/>
            <person name="Martin F.M."/>
        </authorList>
    </citation>
    <scope>NUCLEOTIDE SEQUENCE [LARGE SCALE GENOMIC DNA]</scope>
    <source>
        <strain evidence="8 9">CBS 207.34</strain>
    </source>
</reference>
<dbReference type="GO" id="GO:0016020">
    <property type="term" value="C:membrane"/>
    <property type="evidence" value="ECO:0007669"/>
    <property type="project" value="UniProtKB-SubCell"/>
</dbReference>
<dbReference type="Proteomes" id="UP000250140">
    <property type="component" value="Unassembled WGS sequence"/>
</dbReference>
<organism evidence="8 9">
    <name type="scientific">Glonium stellatum</name>
    <dbReference type="NCBI Taxonomy" id="574774"/>
    <lineage>
        <taxon>Eukaryota</taxon>
        <taxon>Fungi</taxon>
        <taxon>Dikarya</taxon>
        <taxon>Ascomycota</taxon>
        <taxon>Pezizomycotina</taxon>
        <taxon>Dothideomycetes</taxon>
        <taxon>Pleosporomycetidae</taxon>
        <taxon>Gloniales</taxon>
        <taxon>Gloniaceae</taxon>
        <taxon>Glonium</taxon>
    </lineage>
</organism>
<evidence type="ECO:0000313" key="8">
    <source>
        <dbReference type="EMBL" id="OCL07475.1"/>
    </source>
</evidence>
<feature type="transmembrane region" description="Helical" evidence="7">
    <location>
        <begin position="391"/>
        <end position="412"/>
    </location>
</feature>
<evidence type="ECO:0000256" key="5">
    <source>
        <dbReference type="ARBA" id="ARBA00023136"/>
    </source>
</evidence>
<dbReference type="InterPro" id="IPR002293">
    <property type="entry name" value="AA/rel_permease1"/>
</dbReference>
<feature type="transmembrane region" description="Helical" evidence="7">
    <location>
        <begin position="284"/>
        <end position="305"/>
    </location>
</feature>
<keyword evidence="5 7" id="KW-0472">Membrane</keyword>
<keyword evidence="9" id="KW-1185">Reference proteome</keyword>
<feature type="transmembrane region" description="Helical" evidence="7">
    <location>
        <begin position="204"/>
        <end position="223"/>
    </location>
</feature>
<feature type="transmembrane region" description="Helical" evidence="7">
    <location>
        <begin position="136"/>
        <end position="162"/>
    </location>
</feature>
<feature type="transmembrane region" description="Helical" evidence="7">
    <location>
        <begin position="418"/>
        <end position="436"/>
    </location>
</feature>
<keyword evidence="4 7" id="KW-1133">Transmembrane helix</keyword>
<accession>A0A8E2JRZ9</accession>
<feature type="compositionally biased region" description="Polar residues" evidence="6">
    <location>
        <begin position="19"/>
        <end position="28"/>
    </location>
</feature>
<keyword evidence="3 7" id="KW-0812">Transmembrane</keyword>
<dbReference type="GO" id="GO:0022857">
    <property type="term" value="F:transmembrane transporter activity"/>
    <property type="evidence" value="ECO:0007669"/>
    <property type="project" value="InterPro"/>
</dbReference>
<comment type="subcellular location">
    <subcellularLocation>
        <location evidence="1">Membrane</location>
        <topology evidence="1">Multi-pass membrane protein</topology>
    </subcellularLocation>
</comment>
<feature type="transmembrane region" description="Helical" evidence="7">
    <location>
        <begin position="487"/>
        <end position="508"/>
    </location>
</feature>
<evidence type="ECO:0000256" key="3">
    <source>
        <dbReference type="ARBA" id="ARBA00022692"/>
    </source>
</evidence>
<dbReference type="AlphaFoldDB" id="A0A8E2JRZ9"/>
<evidence type="ECO:0000313" key="9">
    <source>
        <dbReference type="Proteomes" id="UP000250140"/>
    </source>
</evidence>
<feature type="transmembrane region" description="Helical" evidence="7">
    <location>
        <begin position="456"/>
        <end position="475"/>
    </location>
</feature>
<dbReference type="EMBL" id="KV749864">
    <property type="protein sequence ID" value="OCL07475.1"/>
    <property type="molecule type" value="Genomic_DNA"/>
</dbReference>
<dbReference type="Pfam" id="PF13520">
    <property type="entry name" value="AA_permease_2"/>
    <property type="match status" value="1"/>
</dbReference>
<feature type="transmembrane region" description="Helical" evidence="7">
    <location>
        <begin position="75"/>
        <end position="100"/>
    </location>
</feature>
<feature type="transmembrane region" description="Helical" evidence="7">
    <location>
        <begin position="48"/>
        <end position="69"/>
    </location>
</feature>
<feature type="transmembrane region" description="Helical" evidence="7">
    <location>
        <begin position="337"/>
        <end position="357"/>
    </location>
</feature>
<evidence type="ECO:0000256" key="6">
    <source>
        <dbReference type="SAM" id="MobiDB-lite"/>
    </source>
</evidence>
<evidence type="ECO:0000256" key="2">
    <source>
        <dbReference type="ARBA" id="ARBA00022448"/>
    </source>
</evidence>
<protein>
    <submittedName>
        <fullName evidence="8">Putative amino acid transporter</fullName>
    </submittedName>
</protein>
<evidence type="ECO:0000256" key="7">
    <source>
        <dbReference type="SAM" id="Phobius"/>
    </source>
</evidence>